<dbReference type="InterPro" id="IPR009501">
    <property type="entry name" value="UCP020269"/>
</dbReference>
<dbReference type="PIRSF" id="PIRSF020269">
    <property type="entry name" value="DUF1121"/>
    <property type="match status" value="1"/>
</dbReference>
<gene>
    <name evidence="2" type="ORF">LKD37_05160</name>
</gene>
<protein>
    <submittedName>
        <fullName evidence="2">Lactate utilization protein</fullName>
    </submittedName>
</protein>
<sequence>MEAPIKTRYDKAGPQVAEALRRRRFEAHYVSTAQEALELALTLIPKDRTVSWGGTATAAQIGLMDRLHQGDYQLIDRDTGKTPEEKQALMRQALTCGTFIMSSNAISADGQLVNIDGNANRVAALCFGPESVLVIAGMNKVMGDLDSAIARARQVAAPANAQRFDIKTPCAVTGSCGDCTSSDCICCQMVITRACRPAGRIKVILVGEDLGF</sequence>
<dbReference type="EMBL" id="JAJEPW010000010">
    <property type="protein sequence ID" value="MCC2128911.1"/>
    <property type="molecule type" value="Genomic_DNA"/>
</dbReference>
<dbReference type="InterPro" id="IPR003741">
    <property type="entry name" value="LUD_dom"/>
</dbReference>
<proteinExistence type="predicted"/>
<reference evidence="2" key="1">
    <citation type="submission" date="2021-10" db="EMBL/GenBank/DDBJ databases">
        <title>Anaerobic single-cell dispensing facilitates the cultivation of human gut bacteria.</title>
        <authorList>
            <person name="Afrizal A."/>
        </authorList>
    </citation>
    <scope>NUCLEOTIDE SEQUENCE</scope>
    <source>
        <strain evidence="2">CLA-AA-H272</strain>
    </source>
</reference>
<feature type="domain" description="LUD" evidence="1">
    <location>
        <begin position="15"/>
        <end position="206"/>
    </location>
</feature>
<comment type="caution">
    <text evidence="2">The sequence shown here is derived from an EMBL/GenBank/DDBJ whole genome shotgun (WGS) entry which is preliminary data.</text>
</comment>
<dbReference type="AlphaFoldDB" id="A0AAE3AAC4"/>
<keyword evidence="3" id="KW-1185">Reference proteome</keyword>
<dbReference type="Pfam" id="PF02589">
    <property type="entry name" value="LUD_dom"/>
    <property type="match status" value="1"/>
</dbReference>
<dbReference type="RefSeq" id="WP_302928211.1">
    <property type="nucleotide sequence ID" value="NZ_JAJEPW010000010.1"/>
</dbReference>
<dbReference type="PANTHER" id="PTHR36179:SF2">
    <property type="entry name" value="LUD DOMAIN-CONTAINING PROTEIN"/>
    <property type="match status" value="1"/>
</dbReference>
<accession>A0AAE3AAC4</accession>
<evidence type="ECO:0000313" key="2">
    <source>
        <dbReference type="EMBL" id="MCC2128911.1"/>
    </source>
</evidence>
<evidence type="ECO:0000259" key="1">
    <source>
        <dbReference type="Pfam" id="PF02589"/>
    </source>
</evidence>
<organism evidence="2 3">
    <name type="scientific">Brotocaccenecus cirricatena</name>
    <dbReference type="NCBI Taxonomy" id="3064195"/>
    <lineage>
        <taxon>Bacteria</taxon>
        <taxon>Bacillati</taxon>
        <taxon>Bacillota</taxon>
        <taxon>Clostridia</taxon>
        <taxon>Eubacteriales</taxon>
        <taxon>Oscillospiraceae</taxon>
        <taxon>Brotocaccenecus</taxon>
    </lineage>
</organism>
<evidence type="ECO:0000313" key="3">
    <source>
        <dbReference type="Proteomes" id="UP001199319"/>
    </source>
</evidence>
<dbReference type="PANTHER" id="PTHR36179">
    <property type="entry name" value="LUD_DOM DOMAIN-CONTAINING PROTEIN"/>
    <property type="match status" value="1"/>
</dbReference>
<dbReference type="Proteomes" id="UP001199319">
    <property type="component" value="Unassembled WGS sequence"/>
</dbReference>
<name>A0AAE3AAC4_9FIRM</name>